<accession>A0A8T9C3H2</accession>
<dbReference type="InterPro" id="IPR036249">
    <property type="entry name" value="Thioredoxin-like_sf"/>
</dbReference>
<proteinExistence type="predicted"/>
<dbReference type="OrthoDB" id="4951845at2759"/>
<dbReference type="Gene3D" id="3.40.30.10">
    <property type="entry name" value="Glutaredoxin"/>
    <property type="match status" value="1"/>
</dbReference>
<name>A0A8T9C3H2_9HELO</name>
<gene>
    <name evidence="1" type="ORF">LSUE1_G005126</name>
</gene>
<reference evidence="1 2" key="1">
    <citation type="submission" date="2018-05" db="EMBL/GenBank/DDBJ databases">
        <title>Genome sequencing and assembly of the regulated plant pathogen Lachnellula willkommii and related sister species for the development of diagnostic species identification markers.</title>
        <authorList>
            <person name="Giroux E."/>
            <person name="Bilodeau G."/>
        </authorList>
    </citation>
    <scope>NUCLEOTIDE SEQUENCE [LARGE SCALE GENOMIC DNA]</scope>
    <source>
        <strain evidence="1 2">CBS 268.59</strain>
    </source>
</reference>
<protein>
    <submittedName>
        <fullName evidence="1">Uncharacterized protein</fullName>
    </submittedName>
</protein>
<dbReference type="Gene3D" id="1.20.1050.10">
    <property type="match status" value="1"/>
</dbReference>
<evidence type="ECO:0000313" key="2">
    <source>
        <dbReference type="Proteomes" id="UP000469558"/>
    </source>
</evidence>
<dbReference type="Proteomes" id="UP000469558">
    <property type="component" value="Unassembled WGS sequence"/>
</dbReference>
<sequence length="231" mass="26427">MATPEQLVRLYDLSSPKPWSPACWCTRFALNYKGIPHTTVPLSYPAIAPKCSELFPSMTGLEETVLIIEILALLYKALNDSALIARLLNERYTEADSYKDLKHVDEADEYDGKELKYLGRPINALDKEDDSREFFKRTREEFLMCELGDIMEVRGHGEAAVLEDLKVRWIILRERMAKEDGSGEPNYMDFVDASHVKWIEGASEEKLAKLMTLYGDDTSIKLMKKVGPYSY</sequence>
<dbReference type="SUPFAM" id="SSF52833">
    <property type="entry name" value="Thioredoxin-like"/>
    <property type="match status" value="1"/>
</dbReference>
<organism evidence="1 2">
    <name type="scientific">Lachnellula suecica</name>
    <dbReference type="NCBI Taxonomy" id="602035"/>
    <lineage>
        <taxon>Eukaryota</taxon>
        <taxon>Fungi</taxon>
        <taxon>Dikarya</taxon>
        <taxon>Ascomycota</taxon>
        <taxon>Pezizomycotina</taxon>
        <taxon>Leotiomycetes</taxon>
        <taxon>Helotiales</taxon>
        <taxon>Lachnaceae</taxon>
        <taxon>Lachnellula</taxon>
    </lineage>
</organism>
<comment type="caution">
    <text evidence="1">The sequence shown here is derived from an EMBL/GenBank/DDBJ whole genome shotgun (WGS) entry which is preliminary data.</text>
</comment>
<dbReference type="AlphaFoldDB" id="A0A8T9C3H2"/>
<evidence type="ECO:0000313" key="1">
    <source>
        <dbReference type="EMBL" id="TVY73470.1"/>
    </source>
</evidence>
<dbReference type="EMBL" id="QGMK01001070">
    <property type="protein sequence ID" value="TVY73470.1"/>
    <property type="molecule type" value="Genomic_DNA"/>
</dbReference>
<keyword evidence="2" id="KW-1185">Reference proteome</keyword>